<dbReference type="InterPro" id="IPR044924">
    <property type="entry name" value="HAD-SF_hydro_IA_REG-2-like_cap"/>
</dbReference>
<dbReference type="Pfam" id="PF13242">
    <property type="entry name" value="Hydrolase_like"/>
    <property type="match status" value="1"/>
</dbReference>
<dbReference type="PANTHER" id="PTHR46191:SF2">
    <property type="entry name" value="HALOACID DEHALOGENASE-LIKE HYDROLASE DOMAIN-CONTAINING PROTEIN 3"/>
    <property type="match status" value="1"/>
</dbReference>
<proteinExistence type="predicted"/>
<evidence type="ECO:0000313" key="1">
    <source>
        <dbReference type="EMBL" id="QRD91568.1"/>
    </source>
</evidence>
<dbReference type="Gene3D" id="1.10.150.720">
    <property type="entry name" value="Haloacid dehalogenase-like hydrolase"/>
    <property type="match status" value="1"/>
</dbReference>
<keyword evidence="2" id="KW-1185">Reference proteome</keyword>
<accession>A0A7U2MX89</accession>
<dbReference type="EMBL" id="CP044617">
    <property type="protein sequence ID" value="QRD91568.1"/>
    <property type="molecule type" value="Genomic_DNA"/>
</dbReference>
<name>A0A7U2MX89_ASPFN</name>
<dbReference type="VEuPathDB" id="FungiDB:F9C07_1851104"/>
<reference evidence="2" key="1">
    <citation type="journal article" date="2021" name="G3 (Bethesda)">
        <title>Chromosome assembled and annotated genome sequence of Aspergillus flavus NRRL 3357.</title>
        <authorList>
            <person name="Skerker J.M."/>
            <person name="Pianalto K.M."/>
            <person name="Mondo S.J."/>
            <person name="Yang K."/>
            <person name="Arkin A.P."/>
            <person name="Keller N.P."/>
            <person name="Grigoriev I.V."/>
            <person name="Louise Glass N.L."/>
        </authorList>
    </citation>
    <scope>NUCLEOTIDE SEQUENCE [LARGE SCALE GENOMIC DNA]</scope>
    <source>
        <strain evidence="2">ATCC 200026 / FGSC A1120 / IAM 13836 / NRRL 3357 / JCM 12722 / SRRC 167</strain>
    </source>
</reference>
<protein>
    <recommendedName>
        <fullName evidence="3">Haloacid dehalogenase-like hydrolase</fullName>
    </recommendedName>
</protein>
<dbReference type="Gene3D" id="3.40.50.1000">
    <property type="entry name" value="HAD superfamily/HAD-like"/>
    <property type="match status" value="1"/>
</dbReference>
<dbReference type="InterPro" id="IPR036412">
    <property type="entry name" value="HAD-like_sf"/>
</dbReference>
<sequence>MSAVNLPALPQSILKKLFNKPSTYYLNPLIQPSSPQKPKKEKTAMTQTHKRTLLLTLDAFETLFHPRPSVPEQYASAAHHFGLPKTAITAERVLSAFKPVFKAQSQARPNYGRDDVIRGCYGGPRQWWGEIIRGTFSRVLAEHYHYNNITTDSDNNNSNSRSQVDLPDGLVGYLLDRFASKEGYALYDDVGPFFSHIRAVKENGGRLGPFERVVVGVVSNSDDRVPAVLKSLGLRVGDCRADEGVDSMRLLGFEERSSSEMTEGSGVNDGVSDIDLVITSYEAGVEKPSPRIFEVARRQAKALTRVEDLGGWTCVHVGDDVDKDYRAAVGAGWDGYFLARGDEARSADADNVIRSLVDLIPMLEAYR</sequence>
<gene>
    <name evidence="1" type="ORF">F9C07_1851104</name>
</gene>
<dbReference type="Proteomes" id="UP000596276">
    <property type="component" value="Chromosome 7"/>
</dbReference>
<dbReference type="SUPFAM" id="SSF56784">
    <property type="entry name" value="HAD-like"/>
    <property type="match status" value="1"/>
</dbReference>
<dbReference type="PANTHER" id="PTHR46191">
    <property type="match status" value="1"/>
</dbReference>
<evidence type="ECO:0008006" key="3">
    <source>
        <dbReference type="Google" id="ProtNLM"/>
    </source>
</evidence>
<dbReference type="VEuPathDB" id="FungiDB:AFLA_007844"/>
<dbReference type="InterPro" id="IPR023214">
    <property type="entry name" value="HAD_sf"/>
</dbReference>
<dbReference type="AlphaFoldDB" id="A0A7U2MX89"/>
<dbReference type="InterPro" id="IPR051828">
    <property type="entry name" value="HAD-like_hydrolase_domain"/>
</dbReference>
<evidence type="ECO:0000313" key="2">
    <source>
        <dbReference type="Proteomes" id="UP000596276"/>
    </source>
</evidence>
<organism evidence="1 2">
    <name type="scientific">Aspergillus flavus (strain ATCC 200026 / FGSC A1120 / IAM 13836 / NRRL 3357 / JCM 12722 / SRRC 167)</name>
    <dbReference type="NCBI Taxonomy" id="332952"/>
    <lineage>
        <taxon>Eukaryota</taxon>
        <taxon>Fungi</taxon>
        <taxon>Dikarya</taxon>
        <taxon>Ascomycota</taxon>
        <taxon>Pezizomycotina</taxon>
        <taxon>Eurotiomycetes</taxon>
        <taxon>Eurotiomycetidae</taxon>
        <taxon>Eurotiales</taxon>
        <taxon>Aspergillaceae</taxon>
        <taxon>Aspergillus</taxon>
        <taxon>Aspergillus subgen. Circumdati</taxon>
    </lineage>
</organism>
<dbReference type="GO" id="GO:0005634">
    <property type="term" value="C:nucleus"/>
    <property type="evidence" value="ECO:0007669"/>
    <property type="project" value="TreeGrafter"/>
</dbReference>